<dbReference type="InterPro" id="IPR037522">
    <property type="entry name" value="HD_GYP_dom"/>
</dbReference>
<dbReference type="SUPFAM" id="SSF55781">
    <property type="entry name" value="GAF domain-like"/>
    <property type="match status" value="1"/>
</dbReference>
<dbReference type="EMBL" id="FOAN01000006">
    <property type="protein sequence ID" value="SEL98396.1"/>
    <property type="molecule type" value="Genomic_DNA"/>
</dbReference>
<evidence type="ECO:0000259" key="1">
    <source>
        <dbReference type="PROSITE" id="PS51832"/>
    </source>
</evidence>
<dbReference type="RefSeq" id="WP_091837927.1">
    <property type="nucleotide sequence ID" value="NZ_FOAN01000006.1"/>
</dbReference>
<reference evidence="3" key="1">
    <citation type="submission" date="2016-10" db="EMBL/GenBank/DDBJ databases">
        <authorList>
            <person name="Varghese N."/>
            <person name="Submissions S."/>
        </authorList>
    </citation>
    <scope>NUCLEOTIDE SEQUENCE [LARGE SCALE GENOMIC DNA]</scope>
    <source>
        <strain evidence="3">LMG 26383,CCUG 61248,R- 45681</strain>
    </source>
</reference>
<dbReference type="InterPro" id="IPR052020">
    <property type="entry name" value="Cyclic_di-GMP/3'3'-cGAMP_PDE"/>
</dbReference>
<dbReference type="PANTHER" id="PTHR45228">
    <property type="entry name" value="CYCLIC DI-GMP PHOSPHODIESTERASE TM_0186-RELATED"/>
    <property type="match status" value="1"/>
</dbReference>
<dbReference type="Pfam" id="PF13487">
    <property type="entry name" value="HD_5"/>
    <property type="match status" value="1"/>
</dbReference>
<dbReference type="AlphaFoldDB" id="A0A1H7UNM7"/>
<keyword evidence="3" id="KW-1185">Reference proteome</keyword>
<dbReference type="Proteomes" id="UP000199664">
    <property type="component" value="Unassembled WGS sequence"/>
</dbReference>
<dbReference type="OrthoDB" id="9802066at2"/>
<dbReference type="GO" id="GO:0008081">
    <property type="term" value="F:phosphoric diester hydrolase activity"/>
    <property type="evidence" value="ECO:0007669"/>
    <property type="project" value="UniProtKB-ARBA"/>
</dbReference>
<dbReference type="Pfam" id="PF13185">
    <property type="entry name" value="GAF_2"/>
    <property type="match status" value="1"/>
</dbReference>
<evidence type="ECO:0000313" key="3">
    <source>
        <dbReference type="Proteomes" id="UP000199664"/>
    </source>
</evidence>
<dbReference type="SMART" id="SM00471">
    <property type="entry name" value="HDc"/>
    <property type="match status" value="1"/>
</dbReference>
<dbReference type="InterPro" id="IPR003607">
    <property type="entry name" value="HD/PDEase_dom"/>
</dbReference>
<dbReference type="InterPro" id="IPR029016">
    <property type="entry name" value="GAF-like_dom_sf"/>
</dbReference>
<dbReference type="PROSITE" id="PS51832">
    <property type="entry name" value="HD_GYP"/>
    <property type="match status" value="1"/>
</dbReference>
<dbReference type="PANTHER" id="PTHR45228:SF5">
    <property type="entry name" value="CYCLIC DI-GMP PHOSPHODIESTERASE VC_1348-RELATED"/>
    <property type="match status" value="1"/>
</dbReference>
<dbReference type="SUPFAM" id="SSF109604">
    <property type="entry name" value="HD-domain/PDEase-like"/>
    <property type="match status" value="1"/>
</dbReference>
<accession>A0A1H7UNM7</accession>
<dbReference type="Gene3D" id="3.30.450.40">
    <property type="match status" value="1"/>
</dbReference>
<dbReference type="Gene3D" id="1.10.3210.10">
    <property type="entry name" value="Hypothetical protein af1432"/>
    <property type="match status" value="1"/>
</dbReference>
<dbReference type="InterPro" id="IPR003018">
    <property type="entry name" value="GAF"/>
</dbReference>
<feature type="domain" description="HD-GYP" evidence="1">
    <location>
        <begin position="186"/>
        <end position="397"/>
    </location>
</feature>
<name>A0A1H7UNM7_9HYPH</name>
<sequence>MTQSAALASPAPGGDEQIEVMAKTGLEELTTRLAKARGVEEILRVVRGGARRLVGADGISFVLREGDKCFYADEDAIGPLWKGQRFPLDRCISGWAMLHGEAVVIEDVYADDRIPHAAYRPTFVQSLVMVPVHADDPVAAIGAYWARPHKPSDESVEMLKRIANSAAVAMTNVALFSSLNAAREEAVRAKDALILAMAALADTRDNETGDHIRRTQHYVRALAEAARRHGLYQPQLDAELIELIYKSAPLHDIGKVGISDAILRKPGKLDAEEFAIMRTHARLGRDAIANAERYFGGTTGFLTIAKEMAYSHHERWDGQGYPEGLAGEAIPLCGRIMAIADVYDALVSDRVYKAAIPHAEAVKVIESERGRHFDPALVDVFLEIAPVFQEIGEQFGKPA</sequence>
<dbReference type="STRING" id="1036779.SAMN04515666_106347"/>
<dbReference type="SMART" id="SM00065">
    <property type="entry name" value="GAF"/>
    <property type="match status" value="1"/>
</dbReference>
<protein>
    <submittedName>
        <fullName evidence="2">GAF domain-containing protein</fullName>
    </submittedName>
</protein>
<dbReference type="CDD" id="cd00077">
    <property type="entry name" value="HDc"/>
    <property type="match status" value="1"/>
</dbReference>
<organism evidence="2 3">
    <name type="scientific">Bosea lupini</name>
    <dbReference type="NCBI Taxonomy" id="1036779"/>
    <lineage>
        <taxon>Bacteria</taxon>
        <taxon>Pseudomonadati</taxon>
        <taxon>Pseudomonadota</taxon>
        <taxon>Alphaproteobacteria</taxon>
        <taxon>Hyphomicrobiales</taxon>
        <taxon>Boseaceae</taxon>
        <taxon>Bosea</taxon>
    </lineage>
</organism>
<evidence type="ECO:0000313" key="2">
    <source>
        <dbReference type="EMBL" id="SEL98396.1"/>
    </source>
</evidence>
<proteinExistence type="predicted"/>
<gene>
    <name evidence="2" type="ORF">SAMN04515666_106347</name>
</gene>